<sequence>MQSTILVAVAIVVLIITLISISRAQDPDLIDIPETLSEDEKKKEILAVKKLLHTHVSEKVKKAEAKVVQKVDKIKAHVELKEKIILEGLFEKQEEMKAVKEKIVASTEKLERMEKEEAERKLQEENQARIKAEEAEEARKVAEAVALEAEKAAEAAKQRIADARAEMLRKLRAKREEQQRLREEAAAAEEEARKEALRAKQKEREALLAAQEKAQAEAALAQEQIQEEQRLAMEAKLAEAEEERLAAIEEAKEIERQAEERQKAIAEAIEEEEARIAQEMEEARQAQAEAEAEEAERIAEQEERMREAEEEAAELLREAEEQQAEMDAEAAELLAEQQEEIREQEEEARILAEEAQAEYEELEREQKELEEELRIETEELERLRREELEAEQEEFEAENALKEQDLKDSVQQSIDDNQRAEDERARIQAEYEESQEEQKRREERAADLESEAADAAAELAEYDGSGEDESGGAAPAFKYFCVQKPPELIPFERMNDEQIKNMYSHIRSSITLDQAKGRGYADPEKMKVLRGMIGASGGTIEENANGEYIATDENVRKLEYLQPRVHVDLKVDDEGMPCEDQSTTCGASGNTLYRFPVHSEKVPPGEDPTWEHITETGQPNKTFQNQAIGPSIEKIPDPIRAGEFKYVWSFSEDVMQRLFDKVSESYQLPPNKRSRLSKMVDAIFPKTETFKIGNWDVGKTLEDTGDFFEEDVGGAFNEAGNWFEDRFNDAEDWAKQTAEQMGIPMDQAQNPDGTYVRAVVDETFCNNLDGYTWKDGMCEHDVAADPEMEKIGNCATNHGHMYAYTPPMPIDPNLPTEEQERIRKEQEAEAEKLRRAREGLQSAIANRERLARYYVELSKAKDRALDKLRADCKYQYSSSYKNGVLGTWNQLTTPEFKTELFPVTNADGTIEFKAMKIQTSRARYSRDNAYERNKILQPSYVGPQACLPCDPFTKEWLHILEEPTDPGKASCPTEEVRKVPCEPFMTCSEYTAKMNAQTRARHDAIEATVDANKAEVKRLLEFAREESRARKRYERQVQSITSVTSEAGKARYETKVKEKKEAWDKARKEYNGESEAMFKAVLKEATSIPRELHYCRTRWLFGSPYQVRGYLKMREDSISKKYFGNNLPYDYGVEQQKLPLAPTTYAIMIQNEGVFAGPSRARALPAHARIGSYVNGTFGPYPSADGKPDESKISGKVYHEYKSEAWQKDGKVNHTSGQQKFVVYAEGASETYILFKQRQGWRWTDRKIMVRDGLYKLELGGKLSLIQKQKAMKEETPSPVVYKQKSEKYYDSCAYKYNRREYNRRTRQYEMKEVCRGANRYRMVDDTTKPYKKYTIYNRDHSDASEELYNFNDKNHSYTLIANFDANDIWLVSTNGYYYSVANNRKMRVDSSLYCKVTEPVVTNAIGGVNALAKFFADCLADDAPKDGCGGTYFMLSQFDREGRENARKYGRENNLILGDFNRDRMIRIANDQYDTYK</sequence>
<feature type="coiled-coil region" evidence="1">
    <location>
        <begin position="816"/>
        <end position="850"/>
    </location>
</feature>
<name>A0AAU7YQQ6_9PHYC</name>
<dbReference type="EMBL" id="PP911589">
    <property type="protein sequence ID" value="XCA47372.1"/>
    <property type="molecule type" value="Genomic_DNA"/>
</dbReference>
<feature type="region of interest" description="Disordered" evidence="2">
    <location>
        <begin position="385"/>
        <end position="456"/>
    </location>
</feature>
<protein>
    <submittedName>
        <fullName evidence="3">Uncharacterized protein</fullName>
    </submittedName>
</protein>
<feature type="compositionally biased region" description="Basic and acidic residues" evidence="2">
    <location>
        <begin position="295"/>
        <end position="307"/>
    </location>
</feature>
<evidence type="ECO:0000256" key="2">
    <source>
        <dbReference type="SAM" id="MobiDB-lite"/>
    </source>
</evidence>
<feature type="region of interest" description="Disordered" evidence="2">
    <location>
        <begin position="182"/>
        <end position="201"/>
    </location>
</feature>
<evidence type="ECO:0000313" key="3">
    <source>
        <dbReference type="EMBL" id="XCA47372.1"/>
    </source>
</evidence>
<dbReference type="PANTHER" id="PTHR11915">
    <property type="entry name" value="SPECTRIN/FILAMIN RELATED CYTOSKELETAL PROTEIN"/>
    <property type="match status" value="1"/>
</dbReference>
<feature type="compositionally biased region" description="Basic and acidic residues" evidence="2">
    <location>
        <begin position="436"/>
        <end position="447"/>
    </location>
</feature>
<proteinExistence type="predicted"/>
<feature type="region of interest" description="Disordered" evidence="2">
    <location>
        <begin position="280"/>
        <end position="347"/>
    </location>
</feature>
<accession>A0AAU7YQQ6</accession>
<reference evidence="3" key="1">
    <citation type="submission" date="2024-06" db="EMBL/GenBank/DDBJ databases">
        <title>Evidence of context-dependent and transient costs of resisting viral infection in isolates of the marine microalga Micromonas sp. (class Mamiellophyceae).</title>
        <authorList>
            <person name="Bedi de Silva A."/>
            <person name="Schvarcz C.R."/>
            <person name="Steward G.R."/>
            <person name="Edwards K.F."/>
        </authorList>
    </citation>
    <scope>NUCLEOTIDE SEQUENCE</scope>
    <source>
        <strain evidence="3">McV-KB2</strain>
    </source>
</reference>
<feature type="compositionally biased region" description="Basic and acidic residues" evidence="2">
    <location>
        <begin position="399"/>
        <end position="408"/>
    </location>
</feature>
<feature type="compositionally biased region" description="Acidic residues" evidence="2">
    <location>
        <begin position="388"/>
        <end position="397"/>
    </location>
</feature>
<organism evidence="3">
    <name type="scientific">Micromonas commoda virus</name>
    <dbReference type="NCBI Taxonomy" id="3057169"/>
    <lineage>
        <taxon>Viruses</taxon>
        <taxon>Varidnaviria</taxon>
        <taxon>Bamfordvirae</taxon>
        <taxon>Nucleocytoviricota</taxon>
        <taxon>Megaviricetes</taxon>
        <taxon>Algavirales</taxon>
        <taxon>Phycodnaviridae</taxon>
    </lineage>
</organism>
<evidence type="ECO:0000256" key="1">
    <source>
        <dbReference type="SAM" id="Coils"/>
    </source>
</evidence>
<keyword evidence="1" id="KW-0175">Coiled coil</keyword>
<feature type="compositionally biased region" description="Basic and acidic residues" evidence="2">
    <location>
        <begin position="416"/>
        <end position="429"/>
    </location>
</feature>
<feature type="compositionally biased region" description="Acidic residues" evidence="2">
    <location>
        <begin position="321"/>
        <end position="330"/>
    </location>
</feature>